<reference evidence="2 3" key="1">
    <citation type="journal article" date="2014" name="BMC Genomics">
        <title>Oil accumulation mechanisms of the oleaginous microalga Chlorella protothecoides revealed through its genome, transcriptomes, and proteomes.</title>
        <authorList>
            <person name="Gao C."/>
            <person name="Wang Y."/>
            <person name="Shen Y."/>
            <person name="Yan D."/>
            <person name="He X."/>
            <person name="Dai J."/>
            <person name="Wu Q."/>
        </authorList>
    </citation>
    <scope>NUCLEOTIDE SEQUENCE [LARGE SCALE GENOMIC DNA]</scope>
    <source>
        <strain evidence="2 3">0710</strain>
    </source>
</reference>
<protein>
    <submittedName>
        <fullName evidence="2">Uncharacterized protein</fullName>
    </submittedName>
</protein>
<dbReference type="Proteomes" id="UP000028924">
    <property type="component" value="Unassembled WGS sequence"/>
</dbReference>
<keyword evidence="3" id="KW-1185">Reference proteome</keyword>
<dbReference type="EMBL" id="KL662129">
    <property type="protein sequence ID" value="KFM26527.1"/>
    <property type="molecule type" value="Genomic_DNA"/>
</dbReference>
<dbReference type="RefSeq" id="XP_011399465.1">
    <property type="nucleotide sequence ID" value="XM_011401163.1"/>
</dbReference>
<accession>A0A087SLC3</accession>
<sequence>MSTGKASSMSRGCQLKMGPVSFAPSPRSRGVVPTPPRGPKTHHTARIKMPAWQSRVVTVAGARSRRPKPRPASDWLDMLGHWSITYSLLTGVYVWGSLDEEWDRRLALWTWFP</sequence>
<dbReference type="KEGG" id="apro:F751_2114"/>
<evidence type="ECO:0000313" key="2">
    <source>
        <dbReference type="EMBL" id="KFM26527.1"/>
    </source>
</evidence>
<proteinExistence type="predicted"/>
<feature type="region of interest" description="Disordered" evidence="1">
    <location>
        <begin position="1"/>
        <end position="44"/>
    </location>
</feature>
<name>A0A087SLC3_AUXPR</name>
<evidence type="ECO:0000256" key="1">
    <source>
        <dbReference type="SAM" id="MobiDB-lite"/>
    </source>
</evidence>
<organism evidence="2 3">
    <name type="scientific">Auxenochlorella protothecoides</name>
    <name type="common">Green microalga</name>
    <name type="synonym">Chlorella protothecoides</name>
    <dbReference type="NCBI Taxonomy" id="3075"/>
    <lineage>
        <taxon>Eukaryota</taxon>
        <taxon>Viridiplantae</taxon>
        <taxon>Chlorophyta</taxon>
        <taxon>core chlorophytes</taxon>
        <taxon>Trebouxiophyceae</taxon>
        <taxon>Chlorellales</taxon>
        <taxon>Chlorellaceae</taxon>
        <taxon>Auxenochlorella</taxon>
    </lineage>
</organism>
<feature type="compositionally biased region" description="Polar residues" evidence="1">
    <location>
        <begin position="1"/>
        <end position="11"/>
    </location>
</feature>
<dbReference type="GeneID" id="23613505"/>
<gene>
    <name evidence="2" type="ORF">F751_2114</name>
</gene>
<evidence type="ECO:0000313" key="3">
    <source>
        <dbReference type="Proteomes" id="UP000028924"/>
    </source>
</evidence>
<dbReference type="AlphaFoldDB" id="A0A087SLC3"/>